<feature type="domain" description="STAS" evidence="3">
    <location>
        <begin position="16"/>
        <end position="96"/>
    </location>
</feature>
<dbReference type="CDD" id="cd07043">
    <property type="entry name" value="STAS_anti-anti-sigma_factors"/>
    <property type="match status" value="1"/>
</dbReference>
<keyword evidence="5" id="KW-1185">Reference proteome</keyword>
<dbReference type="PANTHER" id="PTHR33495">
    <property type="entry name" value="ANTI-SIGMA FACTOR ANTAGONIST TM_1081-RELATED-RELATED"/>
    <property type="match status" value="1"/>
</dbReference>
<evidence type="ECO:0000259" key="3">
    <source>
        <dbReference type="PROSITE" id="PS50801"/>
    </source>
</evidence>
<dbReference type="Pfam" id="PF13466">
    <property type="entry name" value="STAS_2"/>
    <property type="match status" value="1"/>
</dbReference>
<sequence length="120" mass="12741">MADLTVARRDTEAGPVLLVAGELDFVQAPVLRQHVAELALWRGACLTLDLSRLEQCDSAGLTVLLLARERARAAAADLVLAAPPPKLRRTLAITGLDAVFTLRPDEGSSGLRRDEGSSVA</sequence>
<dbReference type="NCBIfam" id="TIGR00377">
    <property type="entry name" value="ant_ant_sig"/>
    <property type="match status" value="1"/>
</dbReference>
<dbReference type="Proteomes" id="UP000778578">
    <property type="component" value="Unassembled WGS sequence"/>
</dbReference>
<dbReference type="InterPro" id="IPR002645">
    <property type="entry name" value="STAS_dom"/>
</dbReference>
<accession>A0ABS7QDE8</accession>
<evidence type="ECO:0000313" key="5">
    <source>
        <dbReference type="Proteomes" id="UP000778578"/>
    </source>
</evidence>
<reference evidence="4 5" key="1">
    <citation type="submission" date="2021-08" db="EMBL/GenBank/DDBJ databases">
        <title>WGS of actinomycetes from Thailand.</title>
        <authorList>
            <person name="Thawai C."/>
        </authorList>
    </citation>
    <scope>NUCLEOTIDE SEQUENCE [LARGE SCALE GENOMIC DNA]</scope>
    <source>
        <strain evidence="4 5">PLK6-54</strain>
    </source>
</reference>
<organism evidence="4 5">
    <name type="scientific">Actinacidiphila acidipaludis</name>
    <dbReference type="NCBI Taxonomy" id="2873382"/>
    <lineage>
        <taxon>Bacteria</taxon>
        <taxon>Bacillati</taxon>
        <taxon>Actinomycetota</taxon>
        <taxon>Actinomycetes</taxon>
        <taxon>Kitasatosporales</taxon>
        <taxon>Streptomycetaceae</taxon>
        <taxon>Actinacidiphila</taxon>
    </lineage>
</organism>
<comment type="caution">
    <text evidence="4">The sequence shown here is derived from an EMBL/GenBank/DDBJ whole genome shotgun (WGS) entry which is preliminary data.</text>
</comment>
<dbReference type="InterPro" id="IPR003658">
    <property type="entry name" value="Anti-sigma_ant"/>
</dbReference>
<dbReference type="InterPro" id="IPR036513">
    <property type="entry name" value="STAS_dom_sf"/>
</dbReference>
<dbReference type="InterPro" id="IPR058548">
    <property type="entry name" value="MlaB-like_STAS"/>
</dbReference>
<dbReference type="PROSITE" id="PS50801">
    <property type="entry name" value="STAS"/>
    <property type="match status" value="1"/>
</dbReference>
<evidence type="ECO:0000256" key="2">
    <source>
        <dbReference type="RuleBase" id="RU003749"/>
    </source>
</evidence>
<dbReference type="Gene3D" id="3.30.750.24">
    <property type="entry name" value="STAS domain"/>
    <property type="match status" value="1"/>
</dbReference>
<evidence type="ECO:0000313" key="4">
    <source>
        <dbReference type="EMBL" id="MBY8881195.1"/>
    </source>
</evidence>
<dbReference type="SUPFAM" id="SSF52091">
    <property type="entry name" value="SpoIIaa-like"/>
    <property type="match status" value="1"/>
</dbReference>
<evidence type="ECO:0000256" key="1">
    <source>
        <dbReference type="ARBA" id="ARBA00009013"/>
    </source>
</evidence>
<dbReference type="EMBL" id="JAINZZ010000043">
    <property type="protein sequence ID" value="MBY8881195.1"/>
    <property type="molecule type" value="Genomic_DNA"/>
</dbReference>
<comment type="similarity">
    <text evidence="1 2">Belongs to the anti-sigma-factor antagonist family.</text>
</comment>
<dbReference type="PANTHER" id="PTHR33495:SF2">
    <property type="entry name" value="ANTI-SIGMA FACTOR ANTAGONIST TM_1081-RELATED"/>
    <property type="match status" value="1"/>
</dbReference>
<gene>
    <name evidence="4" type="ORF">K7862_26680</name>
</gene>
<dbReference type="RefSeq" id="WP_222967011.1">
    <property type="nucleotide sequence ID" value="NZ_JAINZZ010000043.1"/>
</dbReference>
<protein>
    <recommendedName>
        <fullName evidence="2">Anti-sigma factor antagonist</fullName>
    </recommendedName>
</protein>
<name>A0ABS7QDE8_9ACTN</name>
<proteinExistence type="inferred from homology"/>